<keyword evidence="1" id="KW-0175">Coiled coil</keyword>
<keyword evidence="4" id="KW-1185">Reference proteome</keyword>
<sequence>MLLFAPTVVMAQFKCTGADGKASFQQMPCAAGGKQQALVLKTPPPDAASNRPSDGITTLRDVVTGEPRIVKQMEADRRVRELEQEIRAAESSIAGRSGAMDRELVDLRNRKQFANNNLADATYEQSISAEMQAVAAKYKALNDIDLERLRQLNTSLVAAKQAAGK</sequence>
<proteinExistence type="predicted"/>
<dbReference type="EMBL" id="JBIGHW010000005">
    <property type="protein sequence ID" value="MFG6441440.1"/>
    <property type="molecule type" value="Genomic_DNA"/>
</dbReference>
<name>A0ABW7FJE7_9BURK</name>
<dbReference type="InterPro" id="IPR025392">
    <property type="entry name" value="DUF4124"/>
</dbReference>
<evidence type="ECO:0000259" key="2">
    <source>
        <dbReference type="Pfam" id="PF13511"/>
    </source>
</evidence>
<evidence type="ECO:0000313" key="3">
    <source>
        <dbReference type="EMBL" id="MFG6441440.1"/>
    </source>
</evidence>
<dbReference type="Proteomes" id="UP001606301">
    <property type="component" value="Unassembled WGS sequence"/>
</dbReference>
<evidence type="ECO:0000313" key="4">
    <source>
        <dbReference type="Proteomes" id="UP001606301"/>
    </source>
</evidence>
<feature type="coiled-coil region" evidence="1">
    <location>
        <begin position="72"/>
        <end position="124"/>
    </location>
</feature>
<feature type="domain" description="DUF4124" evidence="2">
    <location>
        <begin position="2"/>
        <end position="50"/>
    </location>
</feature>
<gene>
    <name evidence="3" type="ORF">ACG0Z3_12190</name>
</gene>
<protein>
    <submittedName>
        <fullName evidence="3">DUF4124 domain-containing protein</fullName>
    </submittedName>
</protein>
<comment type="caution">
    <text evidence="3">The sequence shown here is derived from an EMBL/GenBank/DDBJ whole genome shotgun (WGS) entry which is preliminary data.</text>
</comment>
<evidence type="ECO:0000256" key="1">
    <source>
        <dbReference type="SAM" id="Coils"/>
    </source>
</evidence>
<dbReference type="Pfam" id="PF13511">
    <property type="entry name" value="DUF4124"/>
    <property type="match status" value="1"/>
</dbReference>
<organism evidence="3 4">
    <name type="scientific">Pelomonas margarita</name>
    <dbReference type="NCBI Taxonomy" id="3299031"/>
    <lineage>
        <taxon>Bacteria</taxon>
        <taxon>Pseudomonadati</taxon>
        <taxon>Pseudomonadota</taxon>
        <taxon>Betaproteobacteria</taxon>
        <taxon>Burkholderiales</taxon>
        <taxon>Sphaerotilaceae</taxon>
        <taxon>Roseateles</taxon>
    </lineage>
</organism>
<reference evidence="3 4" key="1">
    <citation type="submission" date="2024-08" db="EMBL/GenBank/DDBJ databases">
        <authorList>
            <person name="Lu H."/>
        </authorList>
    </citation>
    <scope>NUCLEOTIDE SEQUENCE [LARGE SCALE GENOMIC DNA]</scope>
    <source>
        <strain evidence="3 4">LKC17W</strain>
    </source>
</reference>
<accession>A0ABW7FJE7</accession>